<dbReference type="RefSeq" id="WP_380718375.1">
    <property type="nucleotide sequence ID" value="NZ_JBHTLK010000001.1"/>
</dbReference>
<evidence type="ECO:0000313" key="3">
    <source>
        <dbReference type="Proteomes" id="UP001597168"/>
    </source>
</evidence>
<protein>
    <recommendedName>
        <fullName evidence="1">Carbohydrate esterase 2 N-terminal domain-containing protein</fullName>
    </recommendedName>
</protein>
<evidence type="ECO:0000313" key="2">
    <source>
        <dbReference type="EMBL" id="MFD1145553.1"/>
    </source>
</evidence>
<dbReference type="EMBL" id="JBHTLK010000001">
    <property type="protein sequence ID" value="MFD1145553.1"/>
    <property type="molecule type" value="Genomic_DNA"/>
</dbReference>
<name>A0ABW3QCN0_9PSEU</name>
<proteinExistence type="predicted"/>
<dbReference type="Pfam" id="PF17996">
    <property type="entry name" value="CE2_N"/>
    <property type="match status" value="1"/>
</dbReference>
<gene>
    <name evidence="2" type="ORF">ACFQ3T_00275</name>
</gene>
<dbReference type="Gene3D" id="2.60.120.260">
    <property type="entry name" value="Galactose-binding domain-like"/>
    <property type="match status" value="1"/>
</dbReference>
<accession>A0ABW3QCN0</accession>
<dbReference type="Proteomes" id="UP001597168">
    <property type="component" value="Unassembled WGS sequence"/>
</dbReference>
<keyword evidence="3" id="KW-1185">Reference proteome</keyword>
<organism evidence="2 3">
    <name type="scientific">Saccharothrix hoggarensis</name>
    <dbReference type="NCBI Taxonomy" id="913853"/>
    <lineage>
        <taxon>Bacteria</taxon>
        <taxon>Bacillati</taxon>
        <taxon>Actinomycetota</taxon>
        <taxon>Actinomycetes</taxon>
        <taxon>Pseudonocardiales</taxon>
        <taxon>Pseudonocardiaceae</taxon>
        <taxon>Saccharothrix</taxon>
    </lineage>
</organism>
<reference evidence="3" key="1">
    <citation type="journal article" date="2019" name="Int. J. Syst. Evol. Microbiol.">
        <title>The Global Catalogue of Microorganisms (GCM) 10K type strain sequencing project: providing services to taxonomists for standard genome sequencing and annotation.</title>
        <authorList>
            <consortium name="The Broad Institute Genomics Platform"/>
            <consortium name="The Broad Institute Genome Sequencing Center for Infectious Disease"/>
            <person name="Wu L."/>
            <person name="Ma J."/>
        </authorList>
    </citation>
    <scope>NUCLEOTIDE SEQUENCE [LARGE SCALE GENOMIC DNA]</scope>
    <source>
        <strain evidence="3">CCUG 60214</strain>
    </source>
</reference>
<dbReference type="InterPro" id="IPR040794">
    <property type="entry name" value="CE2_N"/>
</dbReference>
<comment type="caution">
    <text evidence="2">The sequence shown here is derived from an EMBL/GenBank/DDBJ whole genome shotgun (WGS) entry which is preliminary data.</text>
</comment>
<evidence type="ECO:0000259" key="1">
    <source>
        <dbReference type="Pfam" id="PF17996"/>
    </source>
</evidence>
<sequence length="78" mass="7891">MVGFVAAPTASAAADCAPGRSPAVACGAGVGHKVHTAGRVVRDGASLRFSWPGVYFEGRFRGTGIGIVLTDPAADYEI</sequence>
<feature type="domain" description="Carbohydrate esterase 2 N-terminal" evidence="1">
    <location>
        <begin position="37"/>
        <end position="71"/>
    </location>
</feature>